<accession>A0A0W8FTN0</accession>
<reference evidence="2" key="1">
    <citation type="journal article" date="2015" name="Proc. Natl. Acad. Sci. U.S.A.">
        <title>Networks of energetic and metabolic interactions define dynamics in microbial communities.</title>
        <authorList>
            <person name="Embree M."/>
            <person name="Liu J.K."/>
            <person name="Al-Bassam M.M."/>
            <person name="Zengler K."/>
        </authorList>
    </citation>
    <scope>NUCLEOTIDE SEQUENCE</scope>
</reference>
<dbReference type="InterPro" id="IPR028994">
    <property type="entry name" value="Integrin_alpha_N"/>
</dbReference>
<dbReference type="InterPro" id="IPR013517">
    <property type="entry name" value="FG-GAP"/>
</dbReference>
<dbReference type="Pfam" id="PF13517">
    <property type="entry name" value="FG-GAP_3"/>
    <property type="match status" value="1"/>
</dbReference>
<organism evidence="2">
    <name type="scientific">hydrocarbon metagenome</name>
    <dbReference type="NCBI Taxonomy" id="938273"/>
    <lineage>
        <taxon>unclassified sequences</taxon>
        <taxon>metagenomes</taxon>
        <taxon>ecological metagenomes</taxon>
    </lineage>
</organism>
<comment type="caution">
    <text evidence="2">The sequence shown here is derived from an EMBL/GenBank/DDBJ whole genome shotgun (WGS) entry which is preliminary data.</text>
</comment>
<evidence type="ECO:0008006" key="3">
    <source>
        <dbReference type="Google" id="ProtNLM"/>
    </source>
</evidence>
<evidence type="ECO:0000256" key="1">
    <source>
        <dbReference type="ARBA" id="ARBA00022729"/>
    </source>
</evidence>
<protein>
    <recommendedName>
        <fullName evidence="3">FG-GAP repeat protein</fullName>
    </recommendedName>
</protein>
<evidence type="ECO:0000313" key="2">
    <source>
        <dbReference type="EMBL" id="KUG24198.1"/>
    </source>
</evidence>
<dbReference type="Gene3D" id="3.40.50.10610">
    <property type="entry name" value="ABC-type transport auxiliary lipoprotein component"/>
    <property type="match status" value="1"/>
</dbReference>
<proteinExistence type="predicted"/>
<gene>
    <name evidence="2" type="ORF">ASZ90_005995</name>
</gene>
<name>A0A0W8FTN0_9ZZZZ</name>
<keyword evidence="1" id="KW-0732">Signal</keyword>
<dbReference type="Gene3D" id="2.130.10.130">
    <property type="entry name" value="Integrin alpha, N-terminal"/>
    <property type="match status" value="1"/>
</dbReference>
<sequence length="571" mass="63664">MQKAIRHICCLVILILAIAVGFSWAKDTYTVTVLPFTINSAENIDYIKQGIEEMLASRISVPDKINVLNKNIVNDEIKRSKIKGISETDVYNLGKKLNADYVVWGSITKIGSSISIDGKLVDIVNNKSDIGIFAQSQTLDDVIPKINDFSERITQNILGITPSSGTPSVAAPSPVTTPQVPSALSRESQIIAKMRTAGKKGTLTSIINPEFINAAEPINRKEFWMSQKIPTEFKGMSIGDINNDGINEIVAIDRNNVYIYQKAEKELRLVQKIKGNSYNNYIAVDVADINRNGVPEIIVTSLNDALLDSFVLEFKDNKYIKIASDIRWFLRVIDTSSGIPLLLGQEYGMGKPFDSPIYEMIWRDGKYIADQKMKIPFGLSIYGLTIDNVGIGGSEKIIALDDLDYLYITEKTTKSLGRLTSIGFTSDELIWKSEDVYGGSNNYMENIGNKANPTDSDKERYAYANLRILTMDTNKDGKKEIIIVKNLSSSGRIFKKLKLFTASEIYNLEWDGMGMAENWHTKKINGYVADYCIKDIDNDGNPEIVLALVQSTGVSLRDRSVIVIYKLDTDQ</sequence>
<dbReference type="SUPFAM" id="SSF69318">
    <property type="entry name" value="Integrin alpha N-terminal domain"/>
    <property type="match status" value="2"/>
</dbReference>
<dbReference type="EMBL" id="LNQE01000857">
    <property type="protein sequence ID" value="KUG24198.1"/>
    <property type="molecule type" value="Genomic_DNA"/>
</dbReference>
<dbReference type="AlphaFoldDB" id="A0A0W8FTN0"/>